<name>A0A9W6LUU1_9HYPH</name>
<dbReference type="RefSeq" id="WP_281807011.1">
    <property type="nucleotide sequence ID" value="NZ_BSEC01000006.1"/>
</dbReference>
<dbReference type="EMBL" id="BSEC01000006">
    <property type="protein sequence ID" value="GLI95932.1"/>
    <property type="molecule type" value="Genomic_DNA"/>
</dbReference>
<evidence type="ECO:0000313" key="3">
    <source>
        <dbReference type="Proteomes" id="UP001144323"/>
    </source>
</evidence>
<evidence type="ECO:0000313" key="2">
    <source>
        <dbReference type="EMBL" id="GLI95932.1"/>
    </source>
</evidence>
<evidence type="ECO:0000256" key="1">
    <source>
        <dbReference type="SAM" id="MobiDB-lite"/>
    </source>
</evidence>
<protein>
    <submittedName>
        <fullName evidence="2">Uncharacterized protein</fullName>
    </submittedName>
</protein>
<feature type="compositionally biased region" description="Basic and acidic residues" evidence="1">
    <location>
        <begin position="19"/>
        <end position="47"/>
    </location>
</feature>
<sequence length="90" mass="9816">MAKTGGLDGCNGPGQHRRGGIDRKEAPARPKLAGDEDLLRRSARADDQDPSVQALAEIRRQETGGKLIWGDNQDENGASIWMRSGSRIFE</sequence>
<dbReference type="AlphaFoldDB" id="A0A9W6LUU1"/>
<accession>A0A9W6LUU1</accession>
<reference evidence="2" key="1">
    <citation type="journal article" date="2023" name="Int. J. Syst. Evol. Microbiol.">
        <title>Methylocystis iwaonis sp. nov., a type II methane-oxidizing bacterium from surface soil of a rice paddy field in Japan, and emended description of the genus Methylocystis (ex Whittenbury et al. 1970) Bowman et al. 1993.</title>
        <authorList>
            <person name="Kaise H."/>
            <person name="Sawadogo J.B."/>
            <person name="Alam M.S."/>
            <person name="Ueno C."/>
            <person name="Dianou D."/>
            <person name="Shinjo R."/>
            <person name="Asakawa S."/>
        </authorList>
    </citation>
    <scope>NUCLEOTIDE SEQUENCE</scope>
    <source>
        <strain evidence="2">LMG27198</strain>
    </source>
</reference>
<keyword evidence="3" id="KW-1185">Reference proteome</keyword>
<feature type="compositionally biased region" description="Gly residues" evidence="1">
    <location>
        <begin position="1"/>
        <end position="12"/>
    </location>
</feature>
<organism evidence="2 3">
    <name type="scientific">Methylocystis echinoides</name>
    <dbReference type="NCBI Taxonomy" id="29468"/>
    <lineage>
        <taxon>Bacteria</taxon>
        <taxon>Pseudomonadati</taxon>
        <taxon>Pseudomonadota</taxon>
        <taxon>Alphaproteobacteria</taxon>
        <taxon>Hyphomicrobiales</taxon>
        <taxon>Methylocystaceae</taxon>
        <taxon>Methylocystis</taxon>
    </lineage>
</organism>
<dbReference type="Proteomes" id="UP001144323">
    <property type="component" value="Unassembled WGS sequence"/>
</dbReference>
<gene>
    <name evidence="2" type="ORF">LMG27198_49240</name>
</gene>
<comment type="caution">
    <text evidence="2">The sequence shown here is derived from an EMBL/GenBank/DDBJ whole genome shotgun (WGS) entry which is preliminary data.</text>
</comment>
<feature type="region of interest" description="Disordered" evidence="1">
    <location>
        <begin position="1"/>
        <end position="51"/>
    </location>
</feature>
<proteinExistence type="predicted"/>